<dbReference type="RefSeq" id="WP_257822608.1">
    <property type="nucleotide sequence ID" value="NZ_JABXYM010000001.1"/>
</dbReference>
<sequence>MKLLRLLVVVALTLILTSPSLSVHANENQKLPHLETDTTVFDAFSDVSENPTLTKDTDIDTLLKAAPELSTHDASTQNDPYEPNDTIDTAASIPYGSTIRANISREDDIDWYRVHLTAGTDVAFLLKDIPSGTDYDLYVFDPNLNYAVSENPGNQDEKLYLSVQTTGTWYVAVVPYEGFNPDEDYSLYVGNAWRNGSYSTPTSMTFNYNATNVGRMLPHQTLDLSNQPTIPDTALVTSITFYTASSSGNWGNQVKHIYSYQTGRWYETFVGLNYVLDLPNNLVLKQQWPITTSVERLFTSTASYRPGINFAYRYLID</sequence>
<dbReference type="InterPro" id="IPR007280">
    <property type="entry name" value="Peptidase_C_arc/bac"/>
</dbReference>
<evidence type="ECO:0000256" key="1">
    <source>
        <dbReference type="SAM" id="MobiDB-lite"/>
    </source>
</evidence>
<dbReference type="Gene3D" id="2.60.120.380">
    <property type="match status" value="1"/>
</dbReference>
<feature type="domain" description="Peptidase C-terminal archaeal/bacterial" evidence="3">
    <location>
        <begin position="108"/>
        <end position="173"/>
    </location>
</feature>
<gene>
    <name evidence="4" type="ORF">HXA33_17055</name>
</gene>
<organism evidence="4 5">
    <name type="scientific">Salipaludibacillus agaradhaerens</name>
    <name type="common">Bacillus agaradhaerens</name>
    <dbReference type="NCBI Taxonomy" id="76935"/>
    <lineage>
        <taxon>Bacteria</taxon>
        <taxon>Bacillati</taxon>
        <taxon>Bacillota</taxon>
        <taxon>Bacilli</taxon>
        <taxon>Bacillales</taxon>
        <taxon>Bacillaceae</taxon>
    </lineage>
</organism>
<proteinExistence type="predicted"/>
<feature type="signal peptide" evidence="2">
    <location>
        <begin position="1"/>
        <end position="25"/>
    </location>
</feature>
<dbReference type="SUPFAM" id="SSF89260">
    <property type="entry name" value="Collagen-binding domain"/>
    <property type="match status" value="1"/>
</dbReference>
<evidence type="ECO:0000313" key="4">
    <source>
        <dbReference type="EMBL" id="MCR6098245.1"/>
    </source>
</evidence>
<dbReference type="AlphaFoldDB" id="A0A9Q4B5C6"/>
<keyword evidence="5" id="KW-1185">Reference proteome</keyword>
<accession>A0A9Q4B5C6</accession>
<feature type="region of interest" description="Disordered" evidence="1">
    <location>
        <begin position="69"/>
        <end position="88"/>
    </location>
</feature>
<evidence type="ECO:0000259" key="3">
    <source>
        <dbReference type="Pfam" id="PF04151"/>
    </source>
</evidence>
<comment type="caution">
    <text evidence="4">The sequence shown here is derived from an EMBL/GenBank/DDBJ whole genome shotgun (WGS) entry which is preliminary data.</text>
</comment>
<dbReference type="Pfam" id="PF04151">
    <property type="entry name" value="PPC"/>
    <property type="match status" value="1"/>
</dbReference>
<reference evidence="4" key="1">
    <citation type="submission" date="2020-06" db="EMBL/GenBank/DDBJ databases">
        <title>Insight into the genomes of haloalkaliphilic bacilli from Kenyan soda lakes.</title>
        <authorList>
            <person name="Mwirichia R."/>
            <person name="Villamizar G.C."/>
            <person name="Poehlein A."/>
            <person name="Mugweru J."/>
            <person name="Kipnyargis A."/>
            <person name="Kiplimo D."/>
            <person name="Orwa P."/>
            <person name="Daniel R."/>
        </authorList>
    </citation>
    <scope>NUCLEOTIDE SEQUENCE</scope>
    <source>
        <strain evidence="4">B1096_S55</strain>
    </source>
</reference>
<keyword evidence="2" id="KW-0732">Signal</keyword>
<name>A0A9Q4B5C6_SALAG</name>
<feature type="chain" id="PRO_5040424357" evidence="2">
    <location>
        <begin position="26"/>
        <end position="317"/>
    </location>
</feature>
<protein>
    <submittedName>
        <fullName evidence="4">PPC domain-containing protein</fullName>
    </submittedName>
</protein>
<dbReference type="Proteomes" id="UP001057753">
    <property type="component" value="Unassembled WGS sequence"/>
</dbReference>
<evidence type="ECO:0000256" key="2">
    <source>
        <dbReference type="SAM" id="SignalP"/>
    </source>
</evidence>
<evidence type="ECO:0000313" key="5">
    <source>
        <dbReference type="Proteomes" id="UP001057753"/>
    </source>
</evidence>
<dbReference type="EMBL" id="JABXYM010000001">
    <property type="protein sequence ID" value="MCR6098245.1"/>
    <property type="molecule type" value="Genomic_DNA"/>
</dbReference>